<dbReference type="Proteomes" id="UP000539957">
    <property type="component" value="Unassembled WGS sequence"/>
</dbReference>
<accession>A0A7W7INN5</accession>
<name>A0A7W7INN5_9CAUL</name>
<sequence length="73" mass="7533">MPYLVTYEAGATDLATCVSDDRAALRLAALFEAQGLTGVAIQDGGTGEVFSPLAFRLRCGPDAGMQGRGLKGL</sequence>
<gene>
    <name evidence="1" type="ORF">HNP32_001433</name>
</gene>
<reference evidence="1 2" key="1">
    <citation type="submission" date="2020-08" db="EMBL/GenBank/DDBJ databases">
        <title>Functional genomics of gut bacteria from endangered species of beetles.</title>
        <authorList>
            <person name="Carlos-Shanley C."/>
        </authorList>
    </citation>
    <scope>NUCLEOTIDE SEQUENCE [LARGE SCALE GENOMIC DNA]</scope>
    <source>
        <strain evidence="1 2">S00123</strain>
    </source>
</reference>
<evidence type="ECO:0000313" key="2">
    <source>
        <dbReference type="Proteomes" id="UP000539957"/>
    </source>
</evidence>
<keyword evidence="2" id="KW-1185">Reference proteome</keyword>
<organism evidence="1 2">
    <name type="scientific">Brevundimonas bullata</name>
    <dbReference type="NCBI Taxonomy" id="13160"/>
    <lineage>
        <taxon>Bacteria</taxon>
        <taxon>Pseudomonadati</taxon>
        <taxon>Pseudomonadota</taxon>
        <taxon>Alphaproteobacteria</taxon>
        <taxon>Caulobacterales</taxon>
        <taxon>Caulobacteraceae</taxon>
        <taxon>Brevundimonas</taxon>
    </lineage>
</organism>
<comment type="caution">
    <text evidence="1">The sequence shown here is derived from an EMBL/GenBank/DDBJ whole genome shotgun (WGS) entry which is preliminary data.</text>
</comment>
<evidence type="ECO:0000313" key="1">
    <source>
        <dbReference type="EMBL" id="MBB4797709.1"/>
    </source>
</evidence>
<dbReference type="EMBL" id="JACHKY010000002">
    <property type="protein sequence ID" value="MBB4797709.1"/>
    <property type="molecule type" value="Genomic_DNA"/>
</dbReference>
<dbReference type="RefSeq" id="WP_184268492.1">
    <property type="nucleotide sequence ID" value="NZ_JACHKY010000002.1"/>
</dbReference>
<proteinExistence type="predicted"/>
<dbReference type="AlphaFoldDB" id="A0A7W7INN5"/>
<protein>
    <submittedName>
        <fullName evidence="1">Uncharacterized protein</fullName>
    </submittedName>
</protein>